<proteinExistence type="predicted"/>
<feature type="transmembrane region" description="Helical" evidence="1">
    <location>
        <begin position="45"/>
        <end position="63"/>
    </location>
</feature>
<dbReference type="EMBL" id="JBHTBD010000002">
    <property type="protein sequence ID" value="MFC7294489.1"/>
    <property type="molecule type" value="Genomic_DNA"/>
</dbReference>
<accession>A0ABW2IU71</accession>
<feature type="transmembrane region" description="Helical" evidence="1">
    <location>
        <begin position="6"/>
        <end position="24"/>
    </location>
</feature>
<reference evidence="3" key="1">
    <citation type="journal article" date="2019" name="Int. J. Syst. Evol. Microbiol.">
        <title>The Global Catalogue of Microorganisms (GCM) 10K type strain sequencing project: providing services to taxonomists for standard genome sequencing and annotation.</title>
        <authorList>
            <consortium name="The Broad Institute Genomics Platform"/>
            <consortium name="The Broad Institute Genome Sequencing Center for Infectious Disease"/>
            <person name="Wu L."/>
            <person name="Ma J."/>
        </authorList>
    </citation>
    <scope>NUCLEOTIDE SEQUENCE [LARGE SCALE GENOMIC DNA]</scope>
    <source>
        <strain evidence="3">CCUG 60559</strain>
    </source>
</reference>
<keyword evidence="1" id="KW-0812">Transmembrane</keyword>
<evidence type="ECO:0000256" key="1">
    <source>
        <dbReference type="SAM" id="Phobius"/>
    </source>
</evidence>
<sequence>MSPIFLKIAGAIAIGMALFGLLTGKVAAGTRGFRTNYYYRKENPLLFYGFIFIYLAIGTVVLSNSG</sequence>
<name>A0ABW2IU71_9GAMM</name>
<dbReference type="RefSeq" id="WP_100689213.1">
    <property type="nucleotide sequence ID" value="NZ_JBHTBD010000002.1"/>
</dbReference>
<evidence type="ECO:0000313" key="2">
    <source>
        <dbReference type="EMBL" id="MFC7294489.1"/>
    </source>
</evidence>
<keyword evidence="3" id="KW-1185">Reference proteome</keyword>
<evidence type="ECO:0008006" key="4">
    <source>
        <dbReference type="Google" id="ProtNLM"/>
    </source>
</evidence>
<comment type="caution">
    <text evidence="2">The sequence shown here is derived from an EMBL/GenBank/DDBJ whole genome shotgun (WGS) entry which is preliminary data.</text>
</comment>
<keyword evidence="1" id="KW-1133">Transmembrane helix</keyword>
<protein>
    <recommendedName>
        <fullName evidence="4">DUF3995 domain-containing protein</fullName>
    </recommendedName>
</protein>
<evidence type="ECO:0000313" key="3">
    <source>
        <dbReference type="Proteomes" id="UP001596506"/>
    </source>
</evidence>
<keyword evidence="1" id="KW-0472">Membrane</keyword>
<organism evidence="2 3">
    <name type="scientific">Marinobacter aromaticivorans</name>
    <dbReference type="NCBI Taxonomy" id="1494078"/>
    <lineage>
        <taxon>Bacteria</taxon>
        <taxon>Pseudomonadati</taxon>
        <taxon>Pseudomonadota</taxon>
        <taxon>Gammaproteobacteria</taxon>
        <taxon>Pseudomonadales</taxon>
        <taxon>Marinobacteraceae</taxon>
        <taxon>Marinobacter</taxon>
    </lineage>
</organism>
<gene>
    <name evidence="2" type="ORF">ACFQQA_07115</name>
</gene>
<dbReference type="Proteomes" id="UP001596506">
    <property type="component" value="Unassembled WGS sequence"/>
</dbReference>